<sequence length="333" mass="33904">MSLRIGLDEIEALALRILIGAGASRAQAMPVARSIRLAERDGVRSHGLMYLPIYAEHLACGKVIGSAEPQLAQPRPGAVTVDAAHGFAHPAVDLGLPVLIEAARTCGIAAMTLHRSYNCGILGHHAERIAEAGLVGLCFTHAPASIAPPGGRVPVIGTNPFALAVPDGVGGARFVLDQSASVVAKSEVILRARRGEAIPEGWALDADGAPTTDPDKALKGSMLPAGGTKGFGMGLLVEVLASALAGAVASREASPFSGPVGGPPGTGQCFIALDPAAFAAGFTDRMAGLVAAIEAQPGARLPGARRQAARARTMRDGVEVDGDLAQRLGVQQN</sequence>
<accession>A0ABW9Y9G4</accession>
<dbReference type="InterPro" id="IPR043143">
    <property type="entry name" value="Mal/L-sulf/L-lact_DH-like_NADP"/>
</dbReference>
<reference evidence="4" key="1">
    <citation type="submission" date="2020-01" db="EMBL/GenBank/DDBJ databases">
        <title>Sphingomonas sp. strain CSW-10.</title>
        <authorList>
            <person name="Chen W.-M."/>
        </authorList>
    </citation>
    <scope>NUCLEOTIDE SEQUENCE [LARGE SCALE GENOMIC DNA]</scope>
    <source>
        <strain evidence="4">CCP-1</strain>
    </source>
</reference>
<name>A0ABW9Y9G4_9RHOB</name>
<evidence type="ECO:0000256" key="1">
    <source>
        <dbReference type="ARBA" id="ARBA00006056"/>
    </source>
</evidence>
<dbReference type="RefSeq" id="WP_161768158.1">
    <property type="nucleotide sequence ID" value="NZ_JAAATW010000004.1"/>
</dbReference>
<dbReference type="Pfam" id="PF02615">
    <property type="entry name" value="Ldh_2"/>
    <property type="match status" value="1"/>
</dbReference>
<evidence type="ECO:0000313" key="3">
    <source>
        <dbReference type="EMBL" id="NBE09078.1"/>
    </source>
</evidence>
<comment type="caution">
    <text evidence="3">The sequence shown here is derived from an EMBL/GenBank/DDBJ whole genome shotgun (WGS) entry which is preliminary data.</text>
</comment>
<dbReference type="InterPro" id="IPR003767">
    <property type="entry name" value="Malate/L-lactate_DH-like"/>
</dbReference>
<dbReference type="SUPFAM" id="SSF89733">
    <property type="entry name" value="L-sulfolactate dehydrogenase-like"/>
    <property type="match status" value="1"/>
</dbReference>
<keyword evidence="4" id="KW-1185">Reference proteome</keyword>
<evidence type="ECO:0000313" key="4">
    <source>
        <dbReference type="Proteomes" id="UP001517376"/>
    </source>
</evidence>
<protein>
    <submittedName>
        <fullName evidence="3">Ldh family oxidoreductase</fullName>
    </submittedName>
</protein>
<gene>
    <name evidence="3" type="ORF">GU920_16160</name>
</gene>
<dbReference type="Gene3D" id="1.10.1530.10">
    <property type="match status" value="1"/>
</dbReference>
<dbReference type="Gene3D" id="3.30.1370.60">
    <property type="entry name" value="Hypothetical oxidoreductase yiak, domain 2"/>
    <property type="match status" value="1"/>
</dbReference>
<dbReference type="PANTHER" id="PTHR11091">
    <property type="entry name" value="OXIDOREDUCTASE-RELATED"/>
    <property type="match status" value="1"/>
</dbReference>
<dbReference type="EMBL" id="JAAATW010000004">
    <property type="protein sequence ID" value="NBE09078.1"/>
    <property type="molecule type" value="Genomic_DNA"/>
</dbReference>
<dbReference type="InterPro" id="IPR036111">
    <property type="entry name" value="Mal/L-sulfo/L-lacto_DH-like_sf"/>
</dbReference>
<organism evidence="3 4">
    <name type="scientific">Paragemmobacter ruber</name>
    <dbReference type="NCBI Taxonomy" id="1985673"/>
    <lineage>
        <taxon>Bacteria</taxon>
        <taxon>Pseudomonadati</taxon>
        <taxon>Pseudomonadota</taxon>
        <taxon>Alphaproteobacteria</taxon>
        <taxon>Rhodobacterales</taxon>
        <taxon>Paracoccaceae</taxon>
        <taxon>Paragemmobacter</taxon>
    </lineage>
</organism>
<dbReference type="PANTHER" id="PTHR11091:SF0">
    <property type="entry name" value="MALATE DEHYDROGENASE"/>
    <property type="match status" value="1"/>
</dbReference>
<dbReference type="Proteomes" id="UP001517376">
    <property type="component" value="Unassembled WGS sequence"/>
</dbReference>
<proteinExistence type="inferred from homology"/>
<comment type="similarity">
    <text evidence="1">Belongs to the LDH2/MDH2 oxidoreductase family.</text>
</comment>
<dbReference type="InterPro" id="IPR043144">
    <property type="entry name" value="Mal/L-sulf/L-lact_DH-like_ah"/>
</dbReference>
<keyword evidence="2" id="KW-0560">Oxidoreductase</keyword>
<evidence type="ECO:0000256" key="2">
    <source>
        <dbReference type="ARBA" id="ARBA00023002"/>
    </source>
</evidence>